<gene>
    <name evidence="1" type="ORF">BECKH772A_GA0070896_101532</name>
    <name evidence="2" type="ORF">BECKH772B_GA0070898_101542</name>
    <name evidence="3" type="ORF">BECKH772C_GA0070978_101522</name>
</gene>
<evidence type="ECO:0000313" key="1">
    <source>
        <dbReference type="EMBL" id="VFJ99072.1"/>
    </source>
</evidence>
<reference evidence="3" key="1">
    <citation type="submission" date="2019-02" db="EMBL/GenBank/DDBJ databases">
        <authorList>
            <person name="Gruber-Vodicka R. H."/>
            <person name="Seah K. B. B."/>
        </authorList>
    </citation>
    <scope>NUCLEOTIDE SEQUENCE</scope>
    <source>
        <strain evidence="3">BECK_SA2B12</strain>
        <strain evidence="1">BECK_SA2B15</strain>
        <strain evidence="2">BECK_SA2B20</strain>
    </source>
</reference>
<proteinExistence type="predicted"/>
<dbReference type="EMBL" id="CAADFJ010000152">
    <property type="protein sequence ID" value="VFK03928.1"/>
    <property type="molecule type" value="Genomic_DNA"/>
</dbReference>
<dbReference type="EMBL" id="CAADFG010000153">
    <property type="protein sequence ID" value="VFJ99072.1"/>
    <property type="molecule type" value="Genomic_DNA"/>
</dbReference>
<protein>
    <submittedName>
        <fullName evidence="3">Uncharacterized protein</fullName>
    </submittedName>
</protein>
<dbReference type="EMBL" id="CAADFI010000154">
    <property type="protein sequence ID" value="VFJ99239.1"/>
    <property type="molecule type" value="Genomic_DNA"/>
</dbReference>
<accession>A0A450VGP6</accession>
<name>A0A450VGP6_9GAMM</name>
<evidence type="ECO:0000313" key="3">
    <source>
        <dbReference type="EMBL" id="VFK03928.1"/>
    </source>
</evidence>
<organism evidence="3">
    <name type="scientific">Candidatus Kentrum eta</name>
    <dbReference type="NCBI Taxonomy" id="2126337"/>
    <lineage>
        <taxon>Bacteria</taxon>
        <taxon>Pseudomonadati</taxon>
        <taxon>Pseudomonadota</taxon>
        <taxon>Gammaproteobacteria</taxon>
        <taxon>Candidatus Kentrum</taxon>
    </lineage>
</organism>
<evidence type="ECO:0000313" key="2">
    <source>
        <dbReference type="EMBL" id="VFJ99239.1"/>
    </source>
</evidence>
<dbReference type="AlphaFoldDB" id="A0A450VGP6"/>
<sequence>MQRQILPLMAAIAFIFVEMWFAEKQSRQCQDDAGGTVTALRGAFVQNGPLNRARSLVIPVIQTLDGNHMLTFDFPQWQQAGIHRSIGDGIALPFAHQNQTGSTNTFATTFLNADDPLGFTQKIQHYTARWGAGTHSSIIKNKINHVARCPLLIQ</sequence>